<dbReference type="GO" id="GO:0019262">
    <property type="term" value="P:N-acetylneuraminate catabolic process"/>
    <property type="evidence" value="ECO:0007669"/>
    <property type="project" value="UniProtKB-UniPathway"/>
</dbReference>
<comment type="catalytic activity">
    <reaction evidence="1">
        <text>an N-acyl-D-glucosamine 6-phosphate = an N-acyl-D-mannosamine 6-phosphate</text>
        <dbReference type="Rhea" id="RHEA:23932"/>
        <dbReference type="ChEBI" id="CHEBI:57599"/>
        <dbReference type="ChEBI" id="CHEBI:57666"/>
        <dbReference type="EC" id="5.1.3.9"/>
    </reaction>
</comment>
<dbReference type="InterPro" id="IPR013785">
    <property type="entry name" value="Aldolase_TIM"/>
</dbReference>
<comment type="caution">
    <text evidence="7">The sequence shown here is derived from an EMBL/GenBank/DDBJ whole genome shotgun (WGS) entry which is preliminary data.</text>
</comment>
<dbReference type="EC" id="5.1.3.9" evidence="4"/>
<evidence type="ECO:0000256" key="3">
    <source>
        <dbReference type="ARBA" id="ARBA00005081"/>
    </source>
</evidence>
<dbReference type="AlphaFoldDB" id="A0A645CJ63"/>
<dbReference type="SUPFAM" id="SSF51366">
    <property type="entry name" value="Ribulose-phoshate binding barrel"/>
    <property type="match status" value="1"/>
</dbReference>
<evidence type="ECO:0000256" key="4">
    <source>
        <dbReference type="ARBA" id="ARBA00013180"/>
    </source>
</evidence>
<dbReference type="GO" id="GO:0005829">
    <property type="term" value="C:cytosol"/>
    <property type="evidence" value="ECO:0007669"/>
    <property type="project" value="TreeGrafter"/>
</dbReference>
<dbReference type="Gene3D" id="3.20.20.70">
    <property type="entry name" value="Aldolase class I"/>
    <property type="match status" value="1"/>
</dbReference>
<accession>A0A645CJ63</accession>
<dbReference type="UniPathway" id="UPA00629">
    <property type="reaction ID" value="UER00682"/>
</dbReference>
<protein>
    <recommendedName>
        <fullName evidence="4">N-acylglucosamine-6-phosphate 2-epimerase</fullName>
        <ecNumber evidence="4">5.1.3.9</ecNumber>
    </recommendedName>
</protein>
<evidence type="ECO:0000256" key="6">
    <source>
        <dbReference type="ARBA" id="ARBA00023277"/>
    </source>
</evidence>
<organism evidence="7">
    <name type="scientific">bioreactor metagenome</name>
    <dbReference type="NCBI Taxonomy" id="1076179"/>
    <lineage>
        <taxon>unclassified sequences</taxon>
        <taxon>metagenomes</taxon>
        <taxon>ecological metagenomes</taxon>
    </lineage>
</organism>
<dbReference type="GO" id="GO:0047465">
    <property type="term" value="F:N-acylglucosamine-6-phosphate 2-epimerase activity"/>
    <property type="evidence" value="ECO:0007669"/>
    <property type="project" value="UniProtKB-EC"/>
</dbReference>
<dbReference type="PANTHER" id="PTHR36204">
    <property type="entry name" value="N-ACETYLMANNOSAMINE-6-PHOSPHATE 2-EPIMERASE-RELATED"/>
    <property type="match status" value="1"/>
</dbReference>
<reference evidence="7" key="1">
    <citation type="submission" date="2019-08" db="EMBL/GenBank/DDBJ databases">
        <authorList>
            <person name="Kucharzyk K."/>
            <person name="Murdoch R.W."/>
            <person name="Higgins S."/>
            <person name="Loffler F."/>
        </authorList>
    </citation>
    <scope>NUCLEOTIDE SEQUENCE</scope>
</reference>
<dbReference type="GO" id="GO:0006053">
    <property type="term" value="P:N-acetylmannosamine catabolic process"/>
    <property type="evidence" value="ECO:0007669"/>
    <property type="project" value="TreeGrafter"/>
</dbReference>
<evidence type="ECO:0000256" key="1">
    <source>
        <dbReference type="ARBA" id="ARBA00000056"/>
    </source>
</evidence>
<dbReference type="InterPro" id="IPR011060">
    <property type="entry name" value="RibuloseP-bd_barrel"/>
</dbReference>
<keyword evidence="6" id="KW-0119">Carbohydrate metabolism</keyword>
<evidence type="ECO:0000313" key="7">
    <source>
        <dbReference type="EMBL" id="MPM76812.1"/>
    </source>
</evidence>
<name>A0A645CJ63_9ZZZZ</name>
<dbReference type="CDD" id="cd04729">
    <property type="entry name" value="NanE"/>
    <property type="match status" value="1"/>
</dbReference>
<dbReference type="EMBL" id="VSSQ01027519">
    <property type="protein sequence ID" value="MPM76812.1"/>
    <property type="molecule type" value="Genomic_DNA"/>
</dbReference>
<keyword evidence="5 7" id="KW-0413">Isomerase</keyword>
<dbReference type="Pfam" id="PF04131">
    <property type="entry name" value="NanE"/>
    <property type="match status" value="1"/>
</dbReference>
<dbReference type="InterPro" id="IPR007260">
    <property type="entry name" value="NanE"/>
</dbReference>
<sequence>MDPIIKSLSHGLIVSCQALSDEPLYGSAYMAAMARAALMGGAVGIRANTPVDIAAIHQEVKLPIIGLFKQTVPGCDVYITPTSAAAKEVALAGADIIALDATLRPHPESKSAADLIAEVKQQTGKLVLADIDTVYAGVAAAKAGADAVSTTLSGYTADSPKSAEPDFDLIQHLANCLEIPVIAEGRFWTVEQVNQAFDLGAYAVVIGGAITRPQQITRRFVDHIHSHLGEENL</sequence>
<gene>
    <name evidence="7" type="primary">nanE_4</name>
    <name evidence="7" type="ORF">SDC9_123811</name>
</gene>
<proteinExistence type="inferred from homology"/>
<comment type="pathway">
    <text evidence="3">Amino-sugar metabolism; N-acetylneuraminate degradation; D-fructose 6-phosphate from N-acetylneuraminate: step 3/5.</text>
</comment>
<evidence type="ECO:0000256" key="2">
    <source>
        <dbReference type="ARBA" id="ARBA00002147"/>
    </source>
</evidence>
<comment type="function">
    <text evidence="2">Converts N-acetylmannosamine-6-phosphate (ManNAc-6-P) to N-acetylglucosamine-6-phosphate (GlcNAc-6-P).</text>
</comment>
<evidence type="ECO:0000256" key="5">
    <source>
        <dbReference type="ARBA" id="ARBA00023235"/>
    </source>
</evidence>
<dbReference type="HAMAP" id="MF_01235">
    <property type="entry name" value="ManNAc6P_epimer"/>
    <property type="match status" value="1"/>
</dbReference>
<dbReference type="PANTHER" id="PTHR36204:SF1">
    <property type="entry name" value="N-ACETYLMANNOSAMINE-6-PHOSPHATE 2-EPIMERASE-RELATED"/>
    <property type="match status" value="1"/>
</dbReference>
<dbReference type="NCBIfam" id="NF002231">
    <property type="entry name" value="PRK01130.1"/>
    <property type="match status" value="1"/>
</dbReference>